<keyword evidence="3" id="KW-1185">Reference proteome</keyword>
<name>A0A557SSZ1_9ARCH</name>
<comment type="caution">
    <text evidence="2">The sequence shown here is derived from an EMBL/GenBank/DDBJ whole genome shotgun (WGS) entry which is preliminary data.</text>
</comment>
<keyword evidence="1" id="KW-0472">Membrane</keyword>
<dbReference type="Proteomes" id="UP000315289">
    <property type="component" value="Unassembled WGS sequence"/>
</dbReference>
<dbReference type="AlphaFoldDB" id="A0A557SSZ1"/>
<protein>
    <submittedName>
        <fullName evidence="2">Uncharacterized protein</fullName>
    </submittedName>
</protein>
<accession>A0A557SSZ1</accession>
<evidence type="ECO:0000256" key="1">
    <source>
        <dbReference type="SAM" id="Phobius"/>
    </source>
</evidence>
<evidence type="ECO:0000313" key="2">
    <source>
        <dbReference type="EMBL" id="TVP39714.1"/>
    </source>
</evidence>
<reference evidence="2 3" key="1">
    <citation type="journal article" date="2019" name="Front. Microbiol.">
        <title>Ammonia Oxidation by the Arctic Terrestrial Thaumarchaeote Candidatus Nitrosocosmicus arcticus Is Stimulated by Increasing Temperatures.</title>
        <authorList>
            <person name="Alves R.J.E."/>
            <person name="Kerou M."/>
            <person name="Zappe A."/>
            <person name="Bittner R."/>
            <person name="Abby S.S."/>
            <person name="Schmidt H.A."/>
            <person name="Pfeifer K."/>
            <person name="Schleper C."/>
        </authorList>
    </citation>
    <scope>NUCLEOTIDE SEQUENCE [LARGE SCALE GENOMIC DNA]</scope>
    <source>
        <strain evidence="2 3">Kfb</strain>
    </source>
</reference>
<dbReference type="EMBL" id="VOAH01000013">
    <property type="protein sequence ID" value="TVP39714.1"/>
    <property type="molecule type" value="Genomic_DNA"/>
</dbReference>
<evidence type="ECO:0000313" key="3">
    <source>
        <dbReference type="Proteomes" id="UP000315289"/>
    </source>
</evidence>
<organism evidence="2 3">
    <name type="scientific">Candidatus Nitrosocosmicus arcticus</name>
    <dbReference type="NCBI Taxonomy" id="2035267"/>
    <lineage>
        <taxon>Archaea</taxon>
        <taxon>Nitrososphaerota</taxon>
        <taxon>Nitrososphaeria</taxon>
        <taxon>Nitrososphaerales</taxon>
        <taxon>Nitrososphaeraceae</taxon>
        <taxon>Candidatus Nitrosocosmicus</taxon>
    </lineage>
</organism>
<keyword evidence="1" id="KW-0812">Transmembrane</keyword>
<sequence length="49" mass="5561">MKSLTVMKQTNRNLTGFFVGFLVIGLLTMSLTNNLHAKMRMIRSNSWAS</sequence>
<proteinExistence type="predicted"/>
<gene>
    <name evidence="2" type="ORF">NARC_130053</name>
</gene>
<feature type="transmembrane region" description="Helical" evidence="1">
    <location>
        <begin position="14"/>
        <end position="35"/>
    </location>
</feature>
<keyword evidence="1" id="KW-1133">Transmembrane helix</keyword>